<dbReference type="Pfam" id="PF01565">
    <property type="entry name" value="FAD_binding_4"/>
    <property type="match status" value="1"/>
</dbReference>
<dbReference type="InterPro" id="IPR016166">
    <property type="entry name" value="FAD-bd_PCMH"/>
</dbReference>
<evidence type="ECO:0000313" key="17">
    <source>
        <dbReference type="Proteomes" id="UP001302745"/>
    </source>
</evidence>
<dbReference type="PANTHER" id="PTHR42973">
    <property type="entry name" value="BINDING OXIDOREDUCTASE, PUTATIVE (AFU_ORTHOLOGUE AFUA_1G17690)-RELATED"/>
    <property type="match status" value="1"/>
</dbReference>
<reference evidence="16" key="2">
    <citation type="submission" date="2023-05" db="EMBL/GenBank/DDBJ databases">
        <authorList>
            <consortium name="Lawrence Berkeley National Laboratory"/>
            <person name="Steindorff A."/>
            <person name="Hensen N."/>
            <person name="Bonometti L."/>
            <person name="Westerberg I."/>
            <person name="Brannstrom I.O."/>
            <person name="Guillou S."/>
            <person name="Cros-Aarteil S."/>
            <person name="Calhoun S."/>
            <person name="Haridas S."/>
            <person name="Kuo A."/>
            <person name="Mondo S."/>
            <person name="Pangilinan J."/>
            <person name="Riley R."/>
            <person name="Labutti K."/>
            <person name="Andreopoulos B."/>
            <person name="Lipzen A."/>
            <person name="Chen C."/>
            <person name="Yanf M."/>
            <person name="Daum C."/>
            <person name="Ng V."/>
            <person name="Clum A."/>
            <person name="Ohm R."/>
            <person name="Martin F."/>
            <person name="Silar P."/>
            <person name="Natvig D."/>
            <person name="Lalanne C."/>
            <person name="Gautier V."/>
            <person name="Ament-Velasquez S.L."/>
            <person name="Kruys A."/>
            <person name="Hutchinson M.I."/>
            <person name="Powell A.J."/>
            <person name="Barry K."/>
            <person name="Miller A.N."/>
            <person name="Grigoriev I.V."/>
            <person name="Debuchy R."/>
            <person name="Gladieux P."/>
            <person name="Thoren M.H."/>
            <person name="Johannesson H."/>
        </authorList>
    </citation>
    <scope>NUCLEOTIDE SEQUENCE</scope>
    <source>
        <strain evidence="16">CBS 538.74</strain>
    </source>
</reference>
<feature type="transmembrane region" description="Helical" evidence="13">
    <location>
        <begin position="507"/>
        <end position="528"/>
    </location>
</feature>
<dbReference type="Proteomes" id="UP001302745">
    <property type="component" value="Unassembled WGS sequence"/>
</dbReference>
<keyword evidence="6" id="KW-0285">Flavoprotein</keyword>
<dbReference type="Gene3D" id="3.30.465.10">
    <property type="match status" value="2"/>
</dbReference>
<feature type="transmembrane region" description="Helical" evidence="13">
    <location>
        <begin position="591"/>
        <end position="610"/>
    </location>
</feature>
<evidence type="ECO:0000256" key="14">
    <source>
        <dbReference type="SAM" id="SignalP"/>
    </source>
</evidence>
<dbReference type="SUPFAM" id="SSF56176">
    <property type="entry name" value="FAD-binding/transporter-associated domain-like"/>
    <property type="match status" value="1"/>
</dbReference>
<evidence type="ECO:0000256" key="7">
    <source>
        <dbReference type="ARBA" id="ARBA00022679"/>
    </source>
</evidence>
<name>A0AAN6VDA7_9PEZI</name>
<evidence type="ECO:0000256" key="8">
    <source>
        <dbReference type="ARBA" id="ARBA00022692"/>
    </source>
</evidence>
<dbReference type="InterPro" id="IPR006094">
    <property type="entry name" value="Oxid_FAD_bind_N"/>
</dbReference>
<feature type="transmembrane region" description="Helical" evidence="13">
    <location>
        <begin position="540"/>
        <end position="562"/>
    </location>
</feature>
<evidence type="ECO:0000256" key="6">
    <source>
        <dbReference type="ARBA" id="ARBA00022630"/>
    </source>
</evidence>
<protein>
    <recommendedName>
        <fullName evidence="15">FAD-binding PCMH-type domain-containing protein</fullName>
    </recommendedName>
</protein>
<accession>A0AAN6VDA7</accession>
<gene>
    <name evidence="16" type="ORF">C8A00DRAFT_47468</name>
</gene>
<dbReference type="InterPro" id="IPR044878">
    <property type="entry name" value="UbiA_sf"/>
</dbReference>
<dbReference type="GO" id="GO:0071949">
    <property type="term" value="F:FAD binding"/>
    <property type="evidence" value="ECO:0007669"/>
    <property type="project" value="InterPro"/>
</dbReference>
<proteinExistence type="inferred from homology"/>
<comment type="subcellular location">
    <subcellularLocation>
        <location evidence="2">Membrane</location>
        <topology evidence="2">Multi-pass membrane protein</topology>
    </subcellularLocation>
</comment>
<dbReference type="FunFam" id="1.20.120.1780:FF:000001">
    <property type="entry name" value="4-hydroxybenzoate octaprenyltransferase"/>
    <property type="match status" value="1"/>
</dbReference>
<evidence type="ECO:0000256" key="4">
    <source>
        <dbReference type="ARBA" id="ARBA00005466"/>
    </source>
</evidence>
<dbReference type="PROSITE" id="PS51387">
    <property type="entry name" value="FAD_PCMH"/>
    <property type="match status" value="1"/>
</dbReference>
<keyword evidence="9" id="KW-0274">FAD</keyword>
<comment type="cofactor">
    <cofactor evidence="1">
        <name>Mg(2+)</name>
        <dbReference type="ChEBI" id="CHEBI:18420"/>
    </cofactor>
</comment>
<keyword evidence="8 13" id="KW-0812">Transmembrane</keyword>
<dbReference type="Gene3D" id="1.10.357.140">
    <property type="entry name" value="UbiA prenyltransferase"/>
    <property type="match status" value="1"/>
</dbReference>
<evidence type="ECO:0000256" key="10">
    <source>
        <dbReference type="ARBA" id="ARBA00022989"/>
    </source>
</evidence>
<dbReference type="Pfam" id="PF01040">
    <property type="entry name" value="UbiA"/>
    <property type="match status" value="1"/>
</dbReference>
<comment type="similarity">
    <text evidence="4">Belongs to the oxygen-dependent FAD-linked oxidoreductase family.</text>
</comment>
<evidence type="ECO:0000256" key="3">
    <source>
        <dbReference type="ARBA" id="ARBA00004721"/>
    </source>
</evidence>
<dbReference type="PANTHER" id="PTHR42973:SF53">
    <property type="entry name" value="FAD-BINDING PCMH-TYPE DOMAIN-CONTAINING PROTEIN-RELATED"/>
    <property type="match status" value="1"/>
</dbReference>
<organism evidence="16 17">
    <name type="scientific">Chaetomidium leptoderma</name>
    <dbReference type="NCBI Taxonomy" id="669021"/>
    <lineage>
        <taxon>Eukaryota</taxon>
        <taxon>Fungi</taxon>
        <taxon>Dikarya</taxon>
        <taxon>Ascomycota</taxon>
        <taxon>Pezizomycotina</taxon>
        <taxon>Sordariomycetes</taxon>
        <taxon>Sordariomycetidae</taxon>
        <taxon>Sordariales</taxon>
        <taxon>Chaetomiaceae</taxon>
        <taxon>Chaetomidium</taxon>
    </lineage>
</organism>
<dbReference type="InterPro" id="IPR012951">
    <property type="entry name" value="BBE"/>
</dbReference>
<evidence type="ECO:0000256" key="12">
    <source>
        <dbReference type="ARBA" id="ARBA00023136"/>
    </source>
</evidence>
<dbReference type="InterPro" id="IPR050416">
    <property type="entry name" value="FAD-linked_Oxidoreductase"/>
</dbReference>
<evidence type="ECO:0000256" key="1">
    <source>
        <dbReference type="ARBA" id="ARBA00001946"/>
    </source>
</evidence>
<feature type="domain" description="FAD-binding PCMH-type" evidence="15">
    <location>
        <begin position="62"/>
        <end position="274"/>
    </location>
</feature>
<comment type="pathway">
    <text evidence="3">Secondary metabolite biosynthesis; terpenoid biosynthesis.</text>
</comment>
<feature type="chain" id="PRO_5043024263" description="FAD-binding PCMH-type domain-containing protein" evidence="14">
    <location>
        <begin position="19"/>
        <end position="826"/>
    </location>
</feature>
<feature type="transmembrane region" description="Helical" evidence="13">
    <location>
        <begin position="796"/>
        <end position="815"/>
    </location>
</feature>
<keyword evidence="14" id="KW-0732">Signal</keyword>
<evidence type="ECO:0000256" key="11">
    <source>
        <dbReference type="ARBA" id="ARBA00023002"/>
    </source>
</evidence>
<dbReference type="InterPro" id="IPR030470">
    <property type="entry name" value="UbiA_prenylTrfase_CS"/>
</dbReference>
<comment type="similarity">
    <text evidence="5">Belongs to the UbiA prenyltransferase family.</text>
</comment>
<dbReference type="AlphaFoldDB" id="A0AAN6VDA7"/>
<keyword evidence="12 13" id="KW-0472">Membrane</keyword>
<evidence type="ECO:0000256" key="9">
    <source>
        <dbReference type="ARBA" id="ARBA00022827"/>
    </source>
</evidence>
<dbReference type="PROSITE" id="PS00943">
    <property type="entry name" value="UBIA"/>
    <property type="match status" value="1"/>
</dbReference>
<dbReference type="InterPro" id="IPR036318">
    <property type="entry name" value="FAD-bd_PCMH-like_sf"/>
</dbReference>
<feature type="transmembrane region" description="Helical" evidence="13">
    <location>
        <begin position="640"/>
        <end position="660"/>
    </location>
</feature>
<dbReference type="Pfam" id="PF08031">
    <property type="entry name" value="BBE"/>
    <property type="match status" value="1"/>
</dbReference>
<dbReference type="Gene3D" id="3.40.462.20">
    <property type="match status" value="1"/>
</dbReference>
<evidence type="ECO:0000259" key="15">
    <source>
        <dbReference type="PROSITE" id="PS51387"/>
    </source>
</evidence>
<dbReference type="Gene3D" id="1.20.120.1780">
    <property type="entry name" value="UbiA prenyltransferase"/>
    <property type="match status" value="1"/>
</dbReference>
<comment type="caution">
    <text evidence="16">The sequence shown here is derived from an EMBL/GenBank/DDBJ whole genome shotgun (WGS) entry which is preliminary data.</text>
</comment>
<evidence type="ECO:0000256" key="5">
    <source>
        <dbReference type="ARBA" id="ARBA00005985"/>
    </source>
</evidence>
<feature type="transmembrane region" description="Helical" evidence="13">
    <location>
        <begin position="763"/>
        <end position="784"/>
    </location>
</feature>
<evidence type="ECO:0000256" key="2">
    <source>
        <dbReference type="ARBA" id="ARBA00004141"/>
    </source>
</evidence>
<evidence type="ECO:0000256" key="13">
    <source>
        <dbReference type="SAM" id="Phobius"/>
    </source>
</evidence>
<dbReference type="CDD" id="cd13959">
    <property type="entry name" value="PT_UbiA_COQ2"/>
    <property type="match status" value="1"/>
</dbReference>
<dbReference type="GO" id="GO:0016020">
    <property type="term" value="C:membrane"/>
    <property type="evidence" value="ECO:0007669"/>
    <property type="project" value="UniProtKB-SubCell"/>
</dbReference>
<keyword evidence="11" id="KW-0560">Oxidoreductase</keyword>
<keyword evidence="7" id="KW-0808">Transferase</keyword>
<dbReference type="GO" id="GO:0016765">
    <property type="term" value="F:transferase activity, transferring alkyl or aryl (other than methyl) groups"/>
    <property type="evidence" value="ECO:0007669"/>
    <property type="project" value="InterPro"/>
</dbReference>
<sequence>MFPGLAASLLTAAVAVSAGPAPSQYRAQSACSQLKSSLADVTHLPSSPQYSALCNENWSGTARGNPACIVRPTTAAQVQQIDRSLVAHKVRFAIRSGGHSPSPRSANIDQDGVLIDLSGLNQVTYDAASGTARVGAGNTWRKVYNVLDAYNVTAVGGRVVDVGVGGFLLGSGLSYLTDLYGLGCDNVVEHELTRKCHGKGIVTSFNISTYPIHHVWGGTKGYSLDQLPALYDAMATYQATAPKDLYANVMLQAFTTNVSVGAVLTMVYLEPEANPAAFDPFYSIPTTFDVTRLQTLTELMSAQYVPDIPRIDWFATSFKPDRALYQTINSLTTSTTNLAPVSALTAGSLAIGLQPIAATAVTAGRARGRGNALGLAAEDQTWFVLDVGWWHPADDRRAHNATASIRQSISGAAAQGGHGVPYLFSNDASYDQPVIEAYGAENVAKLREVQKKYDPTRVFQTLVPGGHVGAGHCIWITYGGRHVGRWVSGLPASWVPFVQLARLSPPAALALIYFPHLFGAVLAAITHGGYDSDAPAPPAVLLRACSVLLIGSFFFSNAAHAWNDLIDAPLDAQVARTRSRPIPRGAITSRAALAFAVTQAAGAAAVLLLAFPDPVRAALYVLPNVLATAYYPWAKRHTNFAQLVLGFCLAWGIVVGYAAMGREPFALPRYLAGPPGGGHSSQHAPPLIHPPAACLLLACVLWTAIYDTIYAHQDRKDDAALGLRSMAVLFGERATKPVLWLALACMAGLLAACGTAAGMAWPYLAVSLTGCVLSLGAMIANVELADAASCWWWFRYGFWLAGSSIAGGLAVEYMLRLTRHGMLWWS</sequence>
<dbReference type="InterPro" id="IPR039653">
    <property type="entry name" value="Prenyltransferase"/>
</dbReference>
<feature type="transmembrane region" description="Helical" evidence="13">
    <location>
        <begin position="738"/>
        <end position="757"/>
    </location>
</feature>
<evidence type="ECO:0000313" key="16">
    <source>
        <dbReference type="EMBL" id="KAK4148766.1"/>
    </source>
</evidence>
<feature type="signal peptide" evidence="14">
    <location>
        <begin position="1"/>
        <end position="18"/>
    </location>
</feature>
<dbReference type="InterPro" id="IPR016169">
    <property type="entry name" value="FAD-bd_PCMH_sub2"/>
</dbReference>
<reference evidence="16" key="1">
    <citation type="journal article" date="2023" name="Mol. Phylogenet. Evol.">
        <title>Genome-scale phylogeny and comparative genomics of the fungal order Sordariales.</title>
        <authorList>
            <person name="Hensen N."/>
            <person name="Bonometti L."/>
            <person name="Westerberg I."/>
            <person name="Brannstrom I.O."/>
            <person name="Guillou S."/>
            <person name="Cros-Aarteil S."/>
            <person name="Calhoun S."/>
            <person name="Haridas S."/>
            <person name="Kuo A."/>
            <person name="Mondo S."/>
            <person name="Pangilinan J."/>
            <person name="Riley R."/>
            <person name="LaButti K."/>
            <person name="Andreopoulos B."/>
            <person name="Lipzen A."/>
            <person name="Chen C."/>
            <person name="Yan M."/>
            <person name="Daum C."/>
            <person name="Ng V."/>
            <person name="Clum A."/>
            <person name="Steindorff A."/>
            <person name="Ohm R.A."/>
            <person name="Martin F."/>
            <person name="Silar P."/>
            <person name="Natvig D.O."/>
            <person name="Lalanne C."/>
            <person name="Gautier V."/>
            <person name="Ament-Velasquez S.L."/>
            <person name="Kruys A."/>
            <person name="Hutchinson M.I."/>
            <person name="Powell A.J."/>
            <person name="Barry K."/>
            <person name="Miller A.N."/>
            <person name="Grigoriev I.V."/>
            <person name="Debuchy R."/>
            <person name="Gladieux P."/>
            <person name="Hiltunen Thoren M."/>
            <person name="Johannesson H."/>
        </authorList>
    </citation>
    <scope>NUCLEOTIDE SEQUENCE</scope>
    <source>
        <strain evidence="16">CBS 538.74</strain>
    </source>
</reference>
<keyword evidence="17" id="KW-1185">Reference proteome</keyword>
<dbReference type="GO" id="GO:0016491">
    <property type="term" value="F:oxidoreductase activity"/>
    <property type="evidence" value="ECO:0007669"/>
    <property type="project" value="UniProtKB-KW"/>
</dbReference>
<dbReference type="EMBL" id="MU857263">
    <property type="protein sequence ID" value="KAK4148766.1"/>
    <property type="molecule type" value="Genomic_DNA"/>
</dbReference>
<dbReference type="InterPro" id="IPR000537">
    <property type="entry name" value="UbiA_prenyltransferase"/>
</dbReference>
<keyword evidence="10 13" id="KW-1133">Transmembrane helix</keyword>